<evidence type="ECO:0000256" key="5">
    <source>
        <dbReference type="ARBA" id="ARBA00022764"/>
    </source>
</evidence>
<dbReference type="Proteomes" id="UP000270261">
    <property type="component" value="Unassembled WGS sequence"/>
</dbReference>
<dbReference type="InterPro" id="IPR023205">
    <property type="entry name" value="DsbA/DsbL"/>
</dbReference>
<organism evidence="11 12">
    <name type="scientific">Lautropia dentalis</name>
    <dbReference type="NCBI Taxonomy" id="2490857"/>
    <lineage>
        <taxon>Bacteria</taxon>
        <taxon>Pseudomonadati</taxon>
        <taxon>Pseudomonadota</taxon>
        <taxon>Betaproteobacteria</taxon>
        <taxon>Burkholderiales</taxon>
        <taxon>Burkholderiaceae</taxon>
        <taxon>Lautropia</taxon>
    </lineage>
</organism>
<dbReference type="GO" id="GO:0042597">
    <property type="term" value="C:periplasmic space"/>
    <property type="evidence" value="ECO:0007669"/>
    <property type="project" value="UniProtKB-SubCell"/>
</dbReference>
<comment type="caution">
    <text evidence="11">The sequence shown here is derived from an EMBL/GenBank/DDBJ whole genome shotgun (WGS) entry which is preliminary data.</text>
</comment>
<comment type="similarity">
    <text evidence="2">Belongs to the thioredoxin family. DsbA subfamily.</text>
</comment>
<gene>
    <name evidence="11" type="ORF">EHV23_09605</name>
</gene>
<evidence type="ECO:0000256" key="6">
    <source>
        <dbReference type="ARBA" id="ARBA00023157"/>
    </source>
</evidence>
<feature type="chain" id="PRO_5018644856" description="Thiol:disulfide interchange protein DsbA" evidence="9">
    <location>
        <begin position="49"/>
        <end position="240"/>
    </location>
</feature>
<dbReference type="CDD" id="cd03019">
    <property type="entry name" value="DsbA_DsbA"/>
    <property type="match status" value="1"/>
</dbReference>
<dbReference type="AlphaFoldDB" id="A0A3R8MRU3"/>
<reference evidence="11 12" key="1">
    <citation type="submission" date="2018-11" db="EMBL/GenBank/DDBJ databases">
        <title>Genome sequencing of Lautropia sp. KCOM 2505 (= ChDC F240).</title>
        <authorList>
            <person name="Kook J.-K."/>
            <person name="Park S.-N."/>
            <person name="Lim Y.K."/>
        </authorList>
    </citation>
    <scope>NUCLEOTIDE SEQUENCE [LARGE SCALE GENOMIC DNA]</scope>
    <source>
        <strain evidence="11 12">KCOM 2505</strain>
    </source>
</reference>
<dbReference type="EMBL" id="RRUE01000002">
    <property type="protein sequence ID" value="RRN43674.1"/>
    <property type="molecule type" value="Genomic_DNA"/>
</dbReference>
<dbReference type="PROSITE" id="PS00194">
    <property type="entry name" value="THIOREDOXIN_1"/>
    <property type="match status" value="1"/>
</dbReference>
<dbReference type="PROSITE" id="PS51352">
    <property type="entry name" value="THIOREDOXIN_2"/>
    <property type="match status" value="1"/>
</dbReference>
<dbReference type="SUPFAM" id="SSF52833">
    <property type="entry name" value="Thioredoxin-like"/>
    <property type="match status" value="1"/>
</dbReference>
<evidence type="ECO:0000256" key="2">
    <source>
        <dbReference type="ARBA" id="ARBA00005791"/>
    </source>
</evidence>
<evidence type="ECO:0000256" key="3">
    <source>
        <dbReference type="ARBA" id="ARBA00013831"/>
    </source>
</evidence>
<evidence type="ECO:0000256" key="4">
    <source>
        <dbReference type="ARBA" id="ARBA00022729"/>
    </source>
</evidence>
<feature type="signal peptide" evidence="9">
    <location>
        <begin position="1"/>
        <end position="48"/>
    </location>
</feature>
<dbReference type="PIRSF" id="PIRSF001488">
    <property type="entry name" value="Tdi_protein"/>
    <property type="match status" value="1"/>
</dbReference>
<dbReference type="InterPro" id="IPR013766">
    <property type="entry name" value="Thioredoxin_domain"/>
</dbReference>
<keyword evidence="6" id="KW-1015">Disulfide bond</keyword>
<dbReference type="PANTHER" id="PTHR35891">
    <property type="entry name" value="THIOL:DISULFIDE INTERCHANGE PROTEIN DSBA"/>
    <property type="match status" value="1"/>
</dbReference>
<keyword evidence="4 9" id="KW-0732">Signal</keyword>
<evidence type="ECO:0000256" key="1">
    <source>
        <dbReference type="ARBA" id="ARBA00004418"/>
    </source>
</evidence>
<dbReference type="InterPro" id="IPR050824">
    <property type="entry name" value="Thiol_disulfide_DsbA"/>
</dbReference>
<keyword evidence="12" id="KW-1185">Reference proteome</keyword>
<proteinExistence type="inferred from homology"/>
<evidence type="ECO:0000256" key="8">
    <source>
        <dbReference type="PIRSR" id="PIRSR001488-1"/>
    </source>
</evidence>
<dbReference type="InterPro" id="IPR017937">
    <property type="entry name" value="Thioredoxin_CS"/>
</dbReference>
<evidence type="ECO:0000256" key="9">
    <source>
        <dbReference type="SAM" id="SignalP"/>
    </source>
</evidence>
<evidence type="ECO:0000313" key="11">
    <source>
        <dbReference type="EMBL" id="RRN43674.1"/>
    </source>
</evidence>
<name>A0A3R8MRU3_9BURK</name>
<dbReference type="InterPro" id="IPR036249">
    <property type="entry name" value="Thioredoxin-like_sf"/>
</dbReference>
<feature type="disulfide bond" description="Redox-active" evidence="8">
    <location>
        <begin position="84"/>
        <end position="87"/>
    </location>
</feature>
<comment type="subcellular location">
    <subcellularLocation>
        <location evidence="1">Periplasm</location>
    </subcellularLocation>
</comment>
<evidence type="ECO:0000256" key="7">
    <source>
        <dbReference type="ARBA" id="ARBA00023284"/>
    </source>
</evidence>
<evidence type="ECO:0000259" key="10">
    <source>
        <dbReference type="PROSITE" id="PS51352"/>
    </source>
</evidence>
<dbReference type="Gene3D" id="3.40.30.10">
    <property type="entry name" value="Glutaredoxin"/>
    <property type="match status" value="1"/>
</dbReference>
<dbReference type="PANTHER" id="PTHR35891:SF3">
    <property type="entry name" value="THIOL:DISULFIDE INTERCHANGE PROTEIN DSBL"/>
    <property type="match status" value="1"/>
</dbReference>
<feature type="domain" description="Thioredoxin" evidence="10">
    <location>
        <begin position="38"/>
        <end position="230"/>
    </location>
</feature>
<dbReference type="Pfam" id="PF01323">
    <property type="entry name" value="DSBA"/>
    <property type="match status" value="1"/>
</dbReference>
<dbReference type="GO" id="GO:0015036">
    <property type="term" value="F:disulfide oxidoreductase activity"/>
    <property type="evidence" value="ECO:0007669"/>
    <property type="project" value="UniProtKB-ARBA"/>
</dbReference>
<dbReference type="InterPro" id="IPR001853">
    <property type="entry name" value="DSBA-like_thioredoxin_dom"/>
</dbReference>
<evidence type="ECO:0000313" key="12">
    <source>
        <dbReference type="Proteomes" id="UP000270261"/>
    </source>
</evidence>
<sequence>MCAGMFGFRRCGSLCRRYLEDGSMNRKQFLSTVSAAVALALMPLAAQAADNLSEGKNFKTMSGRIASDVPAGKTEVIEFFWYGCPHCYAFEPTISAWSKKVPEGVVFRRVHVPFFSRPHQQMFYALQAINREDEETRNAIFQAIQKERKPMQKLDEMKEVLANVKVDPAAFENAYNSFGVKTQMQRANKTTTAWGVDGVPTLAVGGQYVTSPAMAGSNEAAIDVLNALLARIQSGSKAAN</sequence>
<keyword evidence="7" id="KW-0676">Redox-active center</keyword>
<keyword evidence="5" id="KW-0574">Periplasm</keyword>
<accession>A0A3R8MRU3</accession>
<protein>
    <recommendedName>
        <fullName evidence="3">Thiol:disulfide interchange protein DsbA</fullName>
    </recommendedName>
</protein>